<reference evidence="3" key="1">
    <citation type="journal article" date="2019" name="Int. J. Syst. Evol. Microbiol.">
        <title>The Global Catalogue of Microorganisms (GCM) 10K type strain sequencing project: providing services to taxonomists for standard genome sequencing and annotation.</title>
        <authorList>
            <consortium name="The Broad Institute Genomics Platform"/>
            <consortium name="The Broad Institute Genome Sequencing Center for Infectious Disease"/>
            <person name="Wu L."/>
            <person name="Ma J."/>
        </authorList>
    </citation>
    <scope>NUCLEOTIDE SEQUENCE [LARGE SCALE GENOMIC DNA]</scope>
    <source>
        <strain evidence="3">JCM 18287</strain>
    </source>
</reference>
<keyword evidence="3" id="KW-1185">Reference proteome</keyword>
<organism evidence="2 3">
    <name type="scientific">Algibacter aquimarinus</name>
    <dbReference type="NCBI Taxonomy" id="1136748"/>
    <lineage>
        <taxon>Bacteria</taxon>
        <taxon>Pseudomonadati</taxon>
        <taxon>Bacteroidota</taxon>
        <taxon>Flavobacteriia</taxon>
        <taxon>Flavobacteriales</taxon>
        <taxon>Flavobacteriaceae</taxon>
        <taxon>Algibacter</taxon>
    </lineage>
</organism>
<accession>A0ABP9HEU9</accession>
<gene>
    <name evidence="2" type="ORF">GCM10023315_18880</name>
</gene>
<keyword evidence="1" id="KW-1133">Transmembrane helix</keyword>
<dbReference type="EMBL" id="BAABJK010000006">
    <property type="protein sequence ID" value="GAA4969429.1"/>
    <property type="molecule type" value="Genomic_DNA"/>
</dbReference>
<evidence type="ECO:0000313" key="2">
    <source>
        <dbReference type="EMBL" id="GAA4969429.1"/>
    </source>
</evidence>
<feature type="transmembrane region" description="Helical" evidence="1">
    <location>
        <begin position="7"/>
        <end position="34"/>
    </location>
</feature>
<dbReference type="Proteomes" id="UP001501692">
    <property type="component" value="Unassembled WGS sequence"/>
</dbReference>
<comment type="caution">
    <text evidence="2">The sequence shown here is derived from an EMBL/GenBank/DDBJ whole genome shotgun (WGS) entry which is preliminary data.</text>
</comment>
<proteinExistence type="predicted"/>
<keyword evidence="1" id="KW-0472">Membrane</keyword>
<keyword evidence="1" id="KW-0812">Transmembrane</keyword>
<evidence type="ECO:0000256" key="1">
    <source>
        <dbReference type="SAM" id="Phobius"/>
    </source>
</evidence>
<protein>
    <submittedName>
        <fullName evidence="2">Uncharacterized protein</fullName>
    </submittedName>
</protein>
<sequence length="66" mass="7664">MSMAGIILIYYIFVYMNIIKNLAFRFFISIAFAQGLARIFPKYEDLILISLTIALYALLSYLAKKF</sequence>
<name>A0ABP9HEU9_9FLAO</name>
<feature type="transmembrane region" description="Helical" evidence="1">
    <location>
        <begin position="46"/>
        <end position="63"/>
    </location>
</feature>
<evidence type="ECO:0000313" key="3">
    <source>
        <dbReference type="Proteomes" id="UP001501692"/>
    </source>
</evidence>